<reference evidence="2 3" key="1">
    <citation type="submission" date="2016-12" db="EMBL/GenBank/DDBJ databases">
        <title>Study of bacterial adaptation to deep sea.</title>
        <authorList>
            <person name="Song J."/>
            <person name="Yoshizawa S."/>
            <person name="Kogure K."/>
        </authorList>
    </citation>
    <scope>NUCLEOTIDE SEQUENCE [LARGE SCALE GENOMIC DNA]</scope>
    <source>
        <strain evidence="2 3">SAORIC-165</strain>
    </source>
</reference>
<evidence type="ECO:0000313" key="3">
    <source>
        <dbReference type="Proteomes" id="UP000239907"/>
    </source>
</evidence>
<feature type="region of interest" description="Disordered" evidence="1">
    <location>
        <begin position="26"/>
        <end position="46"/>
    </location>
</feature>
<name>A0A2S7U533_9BACT</name>
<sequence>MKFTEAILEQAIISLLGEQGFPHVTGGTLTRSGSNGAPAPLNDSHKDAAGATSLPGVLIKEDLRKYLSKQYAADGITEGEITAIISQLESYPAADLYGSNKAIMKLVCDGFQLKREDHTKKDLWENVAPAVLLTIRTRTELELHPPRTLHKKTLQLVKKYANK</sequence>
<dbReference type="AlphaFoldDB" id="A0A2S7U533"/>
<proteinExistence type="predicted"/>
<dbReference type="Proteomes" id="UP000239907">
    <property type="component" value="Unassembled WGS sequence"/>
</dbReference>
<protein>
    <submittedName>
        <fullName evidence="2">Uncharacterized protein</fullName>
    </submittedName>
</protein>
<dbReference type="OrthoDB" id="9758243at2"/>
<evidence type="ECO:0000313" key="2">
    <source>
        <dbReference type="EMBL" id="PQJ29541.1"/>
    </source>
</evidence>
<organism evidence="2 3">
    <name type="scientific">Rubritalea profundi</name>
    <dbReference type="NCBI Taxonomy" id="1658618"/>
    <lineage>
        <taxon>Bacteria</taxon>
        <taxon>Pseudomonadati</taxon>
        <taxon>Verrucomicrobiota</taxon>
        <taxon>Verrucomicrobiia</taxon>
        <taxon>Verrucomicrobiales</taxon>
        <taxon>Rubritaleaceae</taxon>
        <taxon>Rubritalea</taxon>
    </lineage>
</organism>
<evidence type="ECO:0000256" key="1">
    <source>
        <dbReference type="SAM" id="MobiDB-lite"/>
    </source>
</evidence>
<keyword evidence="3" id="KW-1185">Reference proteome</keyword>
<accession>A0A2S7U533</accession>
<gene>
    <name evidence="2" type="ORF">BSZ32_14260</name>
</gene>
<comment type="caution">
    <text evidence="2">The sequence shown here is derived from an EMBL/GenBank/DDBJ whole genome shotgun (WGS) entry which is preliminary data.</text>
</comment>
<dbReference type="EMBL" id="MQWA01000001">
    <property type="protein sequence ID" value="PQJ29541.1"/>
    <property type="molecule type" value="Genomic_DNA"/>
</dbReference>